<feature type="domain" description="SusD-like N-terminal" evidence="7">
    <location>
        <begin position="23"/>
        <end position="215"/>
    </location>
</feature>
<reference evidence="8 9" key="1">
    <citation type="submission" date="2024-09" db="EMBL/GenBank/DDBJ databases">
        <authorList>
            <person name="Sun Q."/>
            <person name="Mori K."/>
        </authorList>
    </citation>
    <scope>NUCLEOTIDE SEQUENCE [LARGE SCALE GENOMIC DNA]</scope>
    <source>
        <strain evidence="8 9">ATCC 51272</strain>
    </source>
</reference>
<feature type="domain" description="RagB/SusD" evidence="6">
    <location>
        <begin position="292"/>
        <end position="612"/>
    </location>
</feature>
<dbReference type="Proteomes" id="UP001589688">
    <property type="component" value="Unassembled WGS sequence"/>
</dbReference>
<comment type="similarity">
    <text evidence="2">Belongs to the SusD family.</text>
</comment>
<keyword evidence="9" id="KW-1185">Reference proteome</keyword>
<dbReference type="Gene3D" id="1.25.40.390">
    <property type="match status" value="1"/>
</dbReference>
<comment type="subcellular location">
    <subcellularLocation>
        <location evidence="1">Cell outer membrane</location>
    </subcellularLocation>
</comment>
<proteinExistence type="inferred from homology"/>
<evidence type="ECO:0000256" key="3">
    <source>
        <dbReference type="ARBA" id="ARBA00022729"/>
    </source>
</evidence>
<comment type="caution">
    <text evidence="8">The sequence shown here is derived from an EMBL/GenBank/DDBJ whole genome shotgun (WGS) entry which is preliminary data.</text>
</comment>
<evidence type="ECO:0000256" key="1">
    <source>
        <dbReference type="ARBA" id="ARBA00004442"/>
    </source>
</evidence>
<keyword evidence="5" id="KW-0998">Cell outer membrane</keyword>
<dbReference type="InterPro" id="IPR033985">
    <property type="entry name" value="SusD-like_N"/>
</dbReference>
<dbReference type="Pfam" id="PF07980">
    <property type="entry name" value="SusD_RagB"/>
    <property type="match status" value="1"/>
</dbReference>
<organism evidence="8 9">
    <name type="scientific">Hallella seregens ATCC 51272</name>
    <dbReference type="NCBI Taxonomy" id="1336250"/>
    <lineage>
        <taxon>Bacteria</taxon>
        <taxon>Pseudomonadati</taxon>
        <taxon>Bacteroidota</taxon>
        <taxon>Bacteroidia</taxon>
        <taxon>Bacteroidales</taxon>
        <taxon>Prevotellaceae</taxon>
        <taxon>Hallella</taxon>
    </lineage>
</organism>
<evidence type="ECO:0000259" key="7">
    <source>
        <dbReference type="Pfam" id="PF14322"/>
    </source>
</evidence>
<name>A0ABV5ZGS9_9BACT</name>
<gene>
    <name evidence="8" type="ORF">ACFFK8_01710</name>
</gene>
<keyword evidence="4" id="KW-0472">Membrane</keyword>
<accession>A0ABV5ZGS9</accession>
<dbReference type="EMBL" id="JBHLZF010000001">
    <property type="protein sequence ID" value="MFB9896572.1"/>
    <property type="molecule type" value="Genomic_DNA"/>
</dbReference>
<evidence type="ECO:0000259" key="6">
    <source>
        <dbReference type="Pfam" id="PF07980"/>
    </source>
</evidence>
<evidence type="ECO:0000313" key="8">
    <source>
        <dbReference type="EMBL" id="MFB9896572.1"/>
    </source>
</evidence>
<evidence type="ECO:0000256" key="5">
    <source>
        <dbReference type="ARBA" id="ARBA00023237"/>
    </source>
</evidence>
<dbReference type="SUPFAM" id="SSF48452">
    <property type="entry name" value="TPR-like"/>
    <property type="match status" value="1"/>
</dbReference>
<keyword evidence="3" id="KW-0732">Signal</keyword>
<evidence type="ECO:0000313" key="9">
    <source>
        <dbReference type="Proteomes" id="UP001589688"/>
    </source>
</evidence>
<evidence type="ECO:0000256" key="2">
    <source>
        <dbReference type="ARBA" id="ARBA00006275"/>
    </source>
</evidence>
<dbReference type="Pfam" id="PF14322">
    <property type="entry name" value="SusD-like_3"/>
    <property type="match status" value="1"/>
</dbReference>
<protein>
    <submittedName>
        <fullName evidence="8">RagB/SusD family nutrient uptake outer membrane protein</fullName>
    </submittedName>
</protein>
<dbReference type="InterPro" id="IPR011990">
    <property type="entry name" value="TPR-like_helical_dom_sf"/>
</dbReference>
<dbReference type="InterPro" id="IPR012944">
    <property type="entry name" value="SusD_RagB_dom"/>
</dbReference>
<dbReference type="PROSITE" id="PS51257">
    <property type="entry name" value="PROKAR_LIPOPROTEIN"/>
    <property type="match status" value="1"/>
</dbReference>
<dbReference type="RefSeq" id="WP_027952122.1">
    <property type="nucleotide sequence ID" value="NZ_JADU01000011.1"/>
</dbReference>
<evidence type="ECO:0000256" key="4">
    <source>
        <dbReference type="ARBA" id="ARBA00023136"/>
    </source>
</evidence>
<sequence>MRQYKLFSWILVCGLALTCSCSDYLDRESDTIFSDKDVFSDQAMTKSVMANFYNQVDFGPNFQNFGDFSTTQGTWGELDEASCFQTNSSTSYSTALWRLYPYGLIRNLNQFLASVRESSVLIDKDKKQYEYETRFLRAWAYFYMARGLGGMPIVGDKVFTVNDDLAEMQIARNTEAGIYDYIISECDECAKNLPDNGGTNQARASKYAALTLKARAAITAASLAKYNNLVTPDLVTTGGEVGIPADKADYYYDIAEKVAWEIIDSKKFELYKKEADKATNFYKLFVDKSGNKEVIWARDYLAPDAVHSWSASSSAPQLTGNSSANENTPLLNLVEAYEYTNNRDGHLKIADASGEYIFYDNANDVFANKDPRLKGTIMGPGDIIDGKEMVYQTGQLKLQKKGKKYVWTTKTAAAGTTDDDGDIITSVNGPRASAGAWDNTTGFNFRKYLDPTENGRKASVGSDVWFIRMRYAEVVLIYAEAKLELGKMSEGLPCFNSIRERAGLNPLPSYTLLDIEQERRVEFPLENQRYWDLKRWRRAHIVWDGENENSTQWSLFTYRVKDPRSAENGKWAFQRVQNSKMVNARKFEMKNYYNFLDASWLANNPKLVKNPYQ</sequence>